<gene>
    <name evidence="1" type="ORF">C5O23_03290</name>
</gene>
<protein>
    <submittedName>
        <fullName evidence="1">Uncharacterized protein</fullName>
    </submittedName>
</protein>
<evidence type="ECO:0000313" key="2">
    <source>
        <dbReference type="Proteomes" id="UP000244905"/>
    </source>
</evidence>
<comment type="caution">
    <text evidence="1">The sequence shown here is derived from an EMBL/GenBank/DDBJ whole genome shotgun (WGS) entry which is preliminary data.</text>
</comment>
<dbReference type="EMBL" id="PUEC01000005">
    <property type="protein sequence ID" value="PWB03425.1"/>
    <property type="molecule type" value="Genomic_DNA"/>
</dbReference>
<keyword evidence="2" id="KW-1185">Reference proteome</keyword>
<organism evidence="1 2">
    <name type="scientific">Duncaniella muris</name>
    <dbReference type="NCBI Taxonomy" id="2094150"/>
    <lineage>
        <taxon>Bacteria</taxon>
        <taxon>Pseudomonadati</taxon>
        <taxon>Bacteroidota</taxon>
        <taxon>Bacteroidia</taxon>
        <taxon>Bacteroidales</taxon>
        <taxon>Muribaculaceae</taxon>
        <taxon>Duncaniella</taxon>
    </lineage>
</organism>
<evidence type="ECO:0000313" key="1">
    <source>
        <dbReference type="EMBL" id="PWB03425.1"/>
    </source>
</evidence>
<dbReference type="AlphaFoldDB" id="A0A2V1IN16"/>
<proteinExistence type="predicted"/>
<sequence length="287" mass="32167">MLLPPEADTYLIDVRGAMAGIGERVGMAPNYWGMKVIFPNDTIGLMLRHGNTSFGDIFDKRQSILTLTIGGEVVWSEDIGAFDNASGCYNTLQLFVDRGQRRLELRGGGKKMTDIFLTDLDMTGSPECVSIWSKGQLTVSSYSVETTFSPSGSLATGWDSKALEEYLKASADPLEGYWQYLDRENNPQYARLGGRYLLAVVRNESGEAYDIIYVGGAETYASEWQPMMRKGCLRPTIFLDHYDLEWIDSTFEPITRDVHAQVTDDAILSLSFPLLKTTVRFSKMRLK</sequence>
<name>A0A2V1IN16_9BACT</name>
<accession>A0A2V1IN16</accession>
<reference evidence="2" key="1">
    <citation type="submission" date="2018-02" db="EMBL/GenBank/DDBJ databases">
        <authorList>
            <person name="Clavel T."/>
            <person name="Strowig T."/>
        </authorList>
    </citation>
    <scope>NUCLEOTIDE SEQUENCE [LARGE SCALE GENOMIC DNA]</scope>
    <source>
        <strain evidence="2">DSM 103720</strain>
    </source>
</reference>
<dbReference type="Proteomes" id="UP000244905">
    <property type="component" value="Unassembled WGS sequence"/>
</dbReference>